<evidence type="ECO:0000313" key="2">
    <source>
        <dbReference type="Proteomes" id="UP001196413"/>
    </source>
</evidence>
<reference evidence="1" key="1">
    <citation type="submission" date="2021-06" db="EMBL/GenBank/DDBJ databases">
        <title>Parelaphostrongylus tenuis whole genome reference sequence.</title>
        <authorList>
            <person name="Garwood T.J."/>
            <person name="Larsen P.A."/>
            <person name="Fountain-Jones N.M."/>
            <person name="Garbe J.R."/>
            <person name="Macchietto M.G."/>
            <person name="Kania S.A."/>
            <person name="Gerhold R.W."/>
            <person name="Richards J.E."/>
            <person name="Wolf T.M."/>
        </authorList>
    </citation>
    <scope>NUCLEOTIDE SEQUENCE</scope>
    <source>
        <strain evidence="1">MNPRO001-30</strain>
        <tissue evidence="1">Meninges</tissue>
    </source>
</reference>
<accession>A0AAD5MLG7</accession>
<comment type="caution">
    <text evidence="1">The sequence shown here is derived from an EMBL/GenBank/DDBJ whole genome shotgun (WGS) entry which is preliminary data.</text>
</comment>
<name>A0AAD5MLG7_PARTN</name>
<proteinExistence type="predicted"/>
<sequence length="97" mass="10953">MSDASSTQISVYNYHGCSVDRKISMEEELKRRSRATWDTFALLEEAFDQEADPKSSLSSRINSSFGSVRDLVQQPQNIYSMTSKIQSPLMTPNRITG</sequence>
<dbReference type="Proteomes" id="UP001196413">
    <property type="component" value="Unassembled WGS sequence"/>
</dbReference>
<protein>
    <submittedName>
        <fullName evidence="1">Uncharacterized protein</fullName>
    </submittedName>
</protein>
<gene>
    <name evidence="1" type="ORF">KIN20_019749</name>
</gene>
<dbReference type="EMBL" id="JAHQIW010003945">
    <property type="protein sequence ID" value="KAJ1360707.1"/>
    <property type="molecule type" value="Genomic_DNA"/>
</dbReference>
<keyword evidence="2" id="KW-1185">Reference proteome</keyword>
<evidence type="ECO:0000313" key="1">
    <source>
        <dbReference type="EMBL" id="KAJ1360707.1"/>
    </source>
</evidence>
<organism evidence="1 2">
    <name type="scientific">Parelaphostrongylus tenuis</name>
    <name type="common">Meningeal worm</name>
    <dbReference type="NCBI Taxonomy" id="148309"/>
    <lineage>
        <taxon>Eukaryota</taxon>
        <taxon>Metazoa</taxon>
        <taxon>Ecdysozoa</taxon>
        <taxon>Nematoda</taxon>
        <taxon>Chromadorea</taxon>
        <taxon>Rhabditida</taxon>
        <taxon>Rhabditina</taxon>
        <taxon>Rhabditomorpha</taxon>
        <taxon>Strongyloidea</taxon>
        <taxon>Metastrongylidae</taxon>
        <taxon>Parelaphostrongylus</taxon>
    </lineage>
</organism>
<dbReference type="AlphaFoldDB" id="A0AAD5MLG7"/>